<gene>
    <name evidence="2" type="ORF">SAMN06295964_0138</name>
</gene>
<organism evidence="2 3">
    <name type="scientific">Aeromicrobium choanae</name>
    <dbReference type="NCBI Taxonomy" id="1736691"/>
    <lineage>
        <taxon>Bacteria</taxon>
        <taxon>Bacillati</taxon>
        <taxon>Actinomycetota</taxon>
        <taxon>Actinomycetes</taxon>
        <taxon>Propionibacteriales</taxon>
        <taxon>Nocardioidaceae</taxon>
        <taxon>Aeromicrobium</taxon>
    </lineage>
</organism>
<dbReference type="SUPFAM" id="SSF53335">
    <property type="entry name" value="S-adenosyl-L-methionine-dependent methyltransferases"/>
    <property type="match status" value="1"/>
</dbReference>
<protein>
    <submittedName>
        <fullName evidence="2">2-polyprenyl-3-methyl-5-hydroxy-6-metoxy-1,4-benzoquinol methylase</fullName>
    </submittedName>
</protein>
<name>A0A1T4YP97_9ACTN</name>
<dbReference type="GO" id="GO:0032259">
    <property type="term" value="P:methylation"/>
    <property type="evidence" value="ECO:0007669"/>
    <property type="project" value="UniProtKB-KW"/>
</dbReference>
<keyword evidence="3" id="KW-1185">Reference proteome</keyword>
<dbReference type="EMBL" id="LT796768">
    <property type="protein sequence ID" value="SKB03085.1"/>
    <property type="molecule type" value="Genomic_DNA"/>
</dbReference>
<dbReference type="Pfam" id="PF13489">
    <property type="entry name" value="Methyltransf_23"/>
    <property type="match status" value="1"/>
</dbReference>
<keyword evidence="1" id="KW-0808">Transferase</keyword>
<dbReference type="PANTHER" id="PTHR43861:SF3">
    <property type="entry name" value="PUTATIVE (AFU_ORTHOLOGUE AFUA_2G14390)-RELATED"/>
    <property type="match status" value="1"/>
</dbReference>
<evidence type="ECO:0000313" key="2">
    <source>
        <dbReference type="EMBL" id="SKB03085.1"/>
    </source>
</evidence>
<reference evidence="3" key="1">
    <citation type="submission" date="2017-02" db="EMBL/GenBank/DDBJ databases">
        <authorList>
            <person name="Varghese N."/>
            <person name="Submissions S."/>
        </authorList>
    </citation>
    <scope>NUCLEOTIDE SEQUENCE [LARGE SCALE GENOMIC DNA]</scope>
    <source>
        <strain evidence="3">9H-4</strain>
    </source>
</reference>
<evidence type="ECO:0000313" key="3">
    <source>
        <dbReference type="Proteomes" id="UP000191040"/>
    </source>
</evidence>
<dbReference type="AlphaFoldDB" id="A0A1T4YP97"/>
<dbReference type="GO" id="GO:0008168">
    <property type="term" value="F:methyltransferase activity"/>
    <property type="evidence" value="ECO:0007669"/>
    <property type="project" value="UniProtKB-KW"/>
</dbReference>
<sequence length="285" mass="30858">MSCEVCSTPTTSVTLRDGRSVLQTCPKCSHIERDPKAAPAHPRDVAYGGDPGLDRVRLALTSRTLRHAAPLDPGARVFEIGFGGGAMLRRYLDEGHPVAGCDPDQLHVEVDAQVRAQAELYPCGIEEVPASAEPADLVYGVHVVEHVQDVGALAAAALRLLRPGGRVLFLTPAADSVSLRAFSDAWWLLEDPTHVRFFSAASITRLLADAGFRDVRVTRSLTDNLTMEGASLVRRLRPHDRPAGVLASRATRWLAMALAPAALLLRLVHPRWRPTLVVTATRAAR</sequence>
<accession>A0A1T4YP97</accession>
<dbReference type="Proteomes" id="UP000191040">
    <property type="component" value="Chromosome I"/>
</dbReference>
<dbReference type="OrthoDB" id="9801609at2"/>
<dbReference type="PANTHER" id="PTHR43861">
    <property type="entry name" value="TRANS-ACONITATE 2-METHYLTRANSFERASE-RELATED"/>
    <property type="match status" value="1"/>
</dbReference>
<dbReference type="Gene3D" id="3.40.50.150">
    <property type="entry name" value="Vaccinia Virus protein VP39"/>
    <property type="match status" value="1"/>
</dbReference>
<evidence type="ECO:0000256" key="1">
    <source>
        <dbReference type="ARBA" id="ARBA00022679"/>
    </source>
</evidence>
<dbReference type="InterPro" id="IPR029063">
    <property type="entry name" value="SAM-dependent_MTases_sf"/>
</dbReference>
<proteinExistence type="predicted"/>
<dbReference type="STRING" id="1736691.SAMN06295964_0138"/>
<keyword evidence="2" id="KW-0489">Methyltransferase</keyword>